<name>A0A0F9RUM9_9ZZZZ</name>
<feature type="compositionally biased region" description="Basic and acidic residues" evidence="1">
    <location>
        <begin position="351"/>
        <end position="371"/>
    </location>
</feature>
<organism evidence="2">
    <name type="scientific">marine sediment metagenome</name>
    <dbReference type="NCBI Taxonomy" id="412755"/>
    <lineage>
        <taxon>unclassified sequences</taxon>
        <taxon>metagenomes</taxon>
        <taxon>ecological metagenomes</taxon>
    </lineage>
</organism>
<evidence type="ECO:0000256" key="1">
    <source>
        <dbReference type="SAM" id="MobiDB-lite"/>
    </source>
</evidence>
<evidence type="ECO:0000313" key="2">
    <source>
        <dbReference type="EMBL" id="KKN28671.1"/>
    </source>
</evidence>
<feature type="region of interest" description="Disordered" evidence="1">
    <location>
        <begin position="344"/>
        <end position="371"/>
    </location>
</feature>
<dbReference type="EMBL" id="LAZR01002543">
    <property type="protein sequence ID" value="KKN28671.1"/>
    <property type="molecule type" value="Genomic_DNA"/>
</dbReference>
<comment type="caution">
    <text evidence="2">The sequence shown here is derived from an EMBL/GenBank/DDBJ whole genome shotgun (WGS) entry which is preliminary data.</text>
</comment>
<dbReference type="AlphaFoldDB" id="A0A0F9RUM9"/>
<sequence length="371" mass="41257">MNVKNTTTSSGLDQSLKIQTTDTQEVDRAGAGAETTWQSSNWPTYLGYYKSHIATKSVINKLGMWGVGKGFKADSRTTKILQKVKGWGKDTFNEVMDNQVRVKHINGDCYGEIITTDGEKIKPNGSNLFNLKPLNPGTMKHLINTQGMLTGYTQTNSDGSETPFDLEDIFHLVLNRTADEIHGTGDIESLTTFLDKIKQLDEDMAVMFHRFVVPLVIWSLNTDDPTAMATFKTQEKAAWNTGDNLIVPDTAVKYELLEAGRGVGKIINPMEWRNKWTEEVIKGGGVPALIMAIEAGTTEASSKMVYLAWQQVIEKEQRDIEAQVKAQLGLTIKYEFPARIEENLGEDEGKDGDINTGKKSEVKITTKKIND</sequence>
<reference evidence="2" key="1">
    <citation type="journal article" date="2015" name="Nature">
        <title>Complex archaea that bridge the gap between prokaryotes and eukaryotes.</title>
        <authorList>
            <person name="Spang A."/>
            <person name="Saw J.H."/>
            <person name="Jorgensen S.L."/>
            <person name="Zaremba-Niedzwiedzka K."/>
            <person name="Martijn J."/>
            <person name="Lind A.E."/>
            <person name="van Eijk R."/>
            <person name="Schleper C."/>
            <person name="Guy L."/>
            <person name="Ettema T.J."/>
        </authorList>
    </citation>
    <scope>NUCLEOTIDE SEQUENCE</scope>
</reference>
<feature type="compositionally biased region" description="Polar residues" evidence="1">
    <location>
        <begin position="1"/>
        <end position="23"/>
    </location>
</feature>
<protein>
    <recommendedName>
        <fullName evidence="3">Portal protein</fullName>
    </recommendedName>
</protein>
<gene>
    <name evidence="2" type="ORF">LCGC14_0851830</name>
</gene>
<proteinExistence type="predicted"/>
<feature type="region of interest" description="Disordered" evidence="1">
    <location>
        <begin position="1"/>
        <end position="34"/>
    </location>
</feature>
<evidence type="ECO:0008006" key="3">
    <source>
        <dbReference type="Google" id="ProtNLM"/>
    </source>
</evidence>
<accession>A0A0F9RUM9</accession>